<comment type="caution">
    <text evidence="2">The sequence shown here is derived from an EMBL/GenBank/DDBJ whole genome shotgun (WGS) entry which is preliminary data.</text>
</comment>
<dbReference type="PATRIC" id="fig|1365250.3.peg.4390"/>
<evidence type="ECO:0000256" key="1">
    <source>
        <dbReference type="SAM" id="SignalP"/>
    </source>
</evidence>
<proteinExistence type="predicted"/>
<dbReference type="EMBL" id="AUYB01000136">
    <property type="protein sequence ID" value="KZN31650.1"/>
    <property type="molecule type" value="Genomic_DNA"/>
</dbReference>
<gene>
    <name evidence="2" type="ORF">N475_04145</name>
</gene>
<evidence type="ECO:0000313" key="2">
    <source>
        <dbReference type="EMBL" id="KZN31650.1"/>
    </source>
</evidence>
<reference evidence="2 3" key="1">
    <citation type="submission" date="2013-07" db="EMBL/GenBank/DDBJ databases">
        <title>Comparative Genomic and Metabolomic Analysis of Twelve Strains of Pseudoalteromonas luteoviolacea.</title>
        <authorList>
            <person name="Vynne N.G."/>
            <person name="Mansson M."/>
            <person name="Gram L."/>
        </authorList>
    </citation>
    <scope>NUCLEOTIDE SEQUENCE [LARGE SCALE GENOMIC DNA]</scope>
    <source>
        <strain evidence="2 3">DSM 6061</strain>
    </source>
</reference>
<dbReference type="AlphaFoldDB" id="A0A166V2N0"/>
<evidence type="ECO:0000313" key="3">
    <source>
        <dbReference type="Proteomes" id="UP000076643"/>
    </source>
</evidence>
<protein>
    <submittedName>
        <fullName evidence="2">Uncharacterized protein</fullName>
    </submittedName>
</protein>
<organism evidence="2 3">
    <name type="scientific">Pseudoalteromonas luteoviolacea DSM 6061</name>
    <dbReference type="NCBI Taxonomy" id="1365250"/>
    <lineage>
        <taxon>Bacteria</taxon>
        <taxon>Pseudomonadati</taxon>
        <taxon>Pseudomonadota</taxon>
        <taxon>Gammaproteobacteria</taxon>
        <taxon>Alteromonadales</taxon>
        <taxon>Pseudoalteromonadaceae</taxon>
        <taxon>Pseudoalteromonas</taxon>
    </lineage>
</organism>
<name>A0A166V2N0_9GAMM</name>
<feature type="signal peptide" evidence="1">
    <location>
        <begin position="1"/>
        <end position="19"/>
    </location>
</feature>
<accession>A0A166V2N0</accession>
<keyword evidence="1" id="KW-0732">Signal</keyword>
<dbReference type="Proteomes" id="UP000076643">
    <property type="component" value="Unassembled WGS sequence"/>
</dbReference>
<feature type="chain" id="PRO_5007880933" evidence="1">
    <location>
        <begin position="20"/>
        <end position="203"/>
    </location>
</feature>
<keyword evidence="3" id="KW-1185">Reference proteome</keyword>
<sequence length="203" mass="23464">MVMKSIIFILSLFISFSSASSVEITTANQTVKEQKIKSDLLSLHKQYDLTSWLYTKEVLIDENAKVPFSHPVITMSTQKKYLEDRVKLLSTYLHEQFHWHVIVNGKPNIEEFQARIKQDFPTVKVGFPHGSRDEGSTLSHIIVCYLEYIALAELVGEEKARQNLSSNGYYKWVYATVLDPANKEKLDKLLSEFGLEFRETKRK</sequence>